<dbReference type="EMBL" id="BPVZ01000171">
    <property type="protein sequence ID" value="GKV43670.1"/>
    <property type="molecule type" value="Genomic_DNA"/>
</dbReference>
<dbReference type="PANTHER" id="PTHR23130">
    <property type="entry name" value="CYTOCHROME B561 AND DOMON DOMAIN-CONTAINING PROTEIN"/>
    <property type="match status" value="1"/>
</dbReference>
<comment type="subcellular location">
    <subcellularLocation>
        <location evidence="1">Membrane</location>
    </subcellularLocation>
</comment>
<protein>
    <recommendedName>
        <fullName evidence="6">DOMON domain-containing protein</fullName>
    </recommendedName>
</protein>
<organism evidence="7 8">
    <name type="scientific">Rubroshorea leprosula</name>
    <dbReference type="NCBI Taxonomy" id="152421"/>
    <lineage>
        <taxon>Eukaryota</taxon>
        <taxon>Viridiplantae</taxon>
        <taxon>Streptophyta</taxon>
        <taxon>Embryophyta</taxon>
        <taxon>Tracheophyta</taxon>
        <taxon>Spermatophyta</taxon>
        <taxon>Magnoliopsida</taxon>
        <taxon>eudicotyledons</taxon>
        <taxon>Gunneridae</taxon>
        <taxon>Pentapetalae</taxon>
        <taxon>rosids</taxon>
        <taxon>malvids</taxon>
        <taxon>Malvales</taxon>
        <taxon>Dipterocarpaceae</taxon>
        <taxon>Rubroshorea</taxon>
    </lineage>
</organism>
<feature type="domain" description="DOMON" evidence="6">
    <location>
        <begin position="30"/>
        <end position="144"/>
    </location>
</feature>
<comment type="caution">
    <text evidence="7">The sequence shown here is derived from an EMBL/GenBank/DDBJ whole genome shotgun (WGS) entry which is preliminary data.</text>
</comment>
<evidence type="ECO:0000256" key="1">
    <source>
        <dbReference type="ARBA" id="ARBA00004370"/>
    </source>
</evidence>
<keyword evidence="5" id="KW-0472">Membrane</keyword>
<sequence length="221" mass="24071">MSPACSLTCTSEKLPDSKKTFVNCTDLPTLNATLHYTYYAFNTTLSVAFVAAPPSPEGWTAWAINPIATGMEGAQALLAHKSNGSLLVKKYNISSYFSIEETDKLAFDVWDLKVESGASGKYVIYASLQVPWSVEELNHVWQVGASATNGRPERHELAAENLASKETLQLVGQETVTWPTSPPPAPTDGTNSGSRRDVFICSLVGLLWFSLQLCSEFAEMI</sequence>
<evidence type="ECO:0000256" key="5">
    <source>
        <dbReference type="ARBA" id="ARBA00023136"/>
    </source>
</evidence>
<dbReference type="PANTHER" id="PTHR23130:SF157">
    <property type="entry name" value="AUXIN-INDUCED IN ROOT CULTURES PROTEIN 12"/>
    <property type="match status" value="1"/>
</dbReference>
<name>A0AAV5M1N3_9ROSI</name>
<keyword evidence="8" id="KW-1185">Reference proteome</keyword>
<evidence type="ECO:0000313" key="8">
    <source>
        <dbReference type="Proteomes" id="UP001054252"/>
    </source>
</evidence>
<dbReference type="Pfam" id="PF04526">
    <property type="entry name" value="DUF568"/>
    <property type="match status" value="1"/>
</dbReference>
<dbReference type="CDD" id="cd09629">
    <property type="entry name" value="DOMON_CIL1_like"/>
    <property type="match status" value="1"/>
</dbReference>
<gene>
    <name evidence="7" type="ORF">SLEP1_g50934</name>
</gene>
<evidence type="ECO:0000259" key="6">
    <source>
        <dbReference type="PROSITE" id="PS50836"/>
    </source>
</evidence>
<evidence type="ECO:0000313" key="7">
    <source>
        <dbReference type="EMBL" id="GKV43670.1"/>
    </source>
</evidence>
<dbReference type="Proteomes" id="UP001054252">
    <property type="component" value="Unassembled WGS sequence"/>
</dbReference>
<dbReference type="InterPro" id="IPR045265">
    <property type="entry name" value="AIR12_DOMON"/>
</dbReference>
<reference evidence="7 8" key="1">
    <citation type="journal article" date="2021" name="Commun. Biol.">
        <title>The genome of Shorea leprosula (Dipterocarpaceae) highlights the ecological relevance of drought in aseasonal tropical rainforests.</title>
        <authorList>
            <person name="Ng K.K.S."/>
            <person name="Kobayashi M.J."/>
            <person name="Fawcett J.A."/>
            <person name="Hatakeyama M."/>
            <person name="Paape T."/>
            <person name="Ng C.H."/>
            <person name="Ang C.C."/>
            <person name="Tnah L.H."/>
            <person name="Lee C.T."/>
            <person name="Nishiyama T."/>
            <person name="Sese J."/>
            <person name="O'Brien M.J."/>
            <person name="Copetti D."/>
            <person name="Mohd Noor M.I."/>
            <person name="Ong R.C."/>
            <person name="Putra M."/>
            <person name="Sireger I.Z."/>
            <person name="Indrioko S."/>
            <person name="Kosugi Y."/>
            <person name="Izuno A."/>
            <person name="Isagi Y."/>
            <person name="Lee S.L."/>
            <person name="Shimizu K.K."/>
        </authorList>
    </citation>
    <scope>NUCLEOTIDE SEQUENCE [LARGE SCALE GENOMIC DNA]</scope>
    <source>
        <strain evidence="7">214</strain>
    </source>
</reference>
<dbReference type="AlphaFoldDB" id="A0AAV5M1N3"/>
<dbReference type="InterPro" id="IPR005018">
    <property type="entry name" value="DOMON_domain"/>
</dbReference>
<dbReference type="GO" id="GO:0016020">
    <property type="term" value="C:membrane"/>
    <property type="evidence" value="ECO:0007669"/>
    <property type="project" value="UniProtKB-SubCell"/>
</dbReference>
<evidence type="ECO:0000256" key="4">
    <source>
        <dbReference type="ARBA" id="ARBA00022982"/>
    </source>
</evidence>
<keyword evidence="2" id="KW-0813">Transport</keyword>
<keyword evidence="3" id="KW-0732">Signal</keyword>
<accession>A0AAV5M1N3</accession>
<keyword evidence="4" id="KW-0249">Electron transport</keyword>
<dbReference type="PROSITE" id="PS50836">
    <property type="entry name" value="DOMON"/>
    <property type="match status" value="1"/>
</dbReference>
<evidence type="ECO:0000256" key="3">
    <source>
        <dbReference type="ARBA" id="ARBA00022729"/>
    </source>
</evidence>
<evidence type="ECO:0000256" key="2">
    <source>
        <dbReference type="ARBA" id="ARBA00022448"/>
    </source>
</evidence>
<proteinExistence type="predicted"/>